<evidence type="ECO:0000313" key="1">
    <source>
        <dbReference type="EMBL" id="PWG03503.1"/>
    </source>
</evidence>
<comment type="caution">
    <text evidence="1">The sequence shown here is derived from an EMBL/GenBank/DDBJ whole genome shotgun (WGS) entry which is preliminary data.</text>
</comment>
<dbReference type="EMBL" id="QFFF01000001">
    <property type="protein sequence ID" value="PWG03503.1"/>
    <property type="molecule type" value="Genomic_DNA"/>
</dbReference>
<protein>
    <submittedName>
        <fullName evidence="1">Uncharacterized protein</fullName>
    </submittedName>
</protein>
<organism evidence="1 2">
    <name type="scientific">Allosphingosinicella humi</name>
    <dbReference type="NCBI Taxonomy" id="2068657"/>
    <lineage>
        <taxon>Bacteria</taxon>
        <taxon>Pseudomonadati</taxon>
        <taxon>Pseudomonadota</taxon>
        <taxon>Alphaproteobacteria</taxon>
        <taxon>Sphingomonadales</taxon>
        <taxon>Sphingomonadaceae</taxon>
        <taxon>Allosphingosinicella</taxon>
    </lineage>
</organism>
<sequence>MKYKDAERLARMERSRRAAFALADLAGWDIDLASDIFFAGLGELIYAPQPDTVIVLGPADGRRDKCASYIQQTRSSVLFIEPGKSQLGNSTIYMSLARSAKGQVHWHDELRLWSLGKDDELWLLPDPEGSCADGATFLLGQGPLRQTSDRPWKDQQEHGFGFGCADTLLFNSGGF</sequence>
<dbReference type="RefSeq" id="WP_109271641.1">
    <property type="nucleotide sequence ID" value="NZ_QFFF01000001.1"/>
</dbReference>
<dbReference type="OrthoDB" id="7467534at2"/>
<dbReference type="AlphaFoldDB" id="A0A2U2J587"/>
<dbReference type="Proteomes" id="UP000245916">
    <property type="component" value="Unassembled WGS sequence"/>
</dbReference>
<evidence type="ECO:0000313" key="2">
    <source>
        <dbReference type="Proteomes" id="UP000245916"/>
    </source>
</evidence>
<gene>
    <name evidence="1" type="ORF">DF286_11945</name>
</gene>
<proteinExistence type="predicted"/>
<name>A0A2U2J587_9SPHN</name>
<accession>A0A2U2J587</accession>
<keyword evidence="2" id="KW-1185">Reference proteome</keyword>
<reference evidence="1 2" key="1">
    <citation type="submission" date="2018-05" db="EMBL/GenBank/DDBJ databases">
        <title>Genome of Sphingosinicella humi QZX222.</title>
        <authorList>
            <person name="Qiao Z."/>
            <person name="Wang G."/>
        </authorList>
    </citation>
    <scope>NUCLEOTIDE SEQUENCE [LARGE SCALE GENOMIC DNA]</scope>
    <source>
        <strain evidence="1 2">QZX222</strain>
    </source>
</reference>